<gene>
    <name evidence="2" type="ORF">EH240_35770</name>
</gene>
<keyword evidence="1" id="KW-0812">Transmembrane</keyword>
<comment type="caution">
    <text evidence="2">The sequence shown here is derived from an EMBL/GenBank/DDBJ whole genome shotgun (WGS) entry which is preliminary data.</text>
</comment>
<evidence type="ECO:0000256" key="1">
    <source>
        <dbReference type="SAM" id="Phobius"/>
    </source>
</evidence>
<reference evidence="2 3" key="1">
    <citation type="submission" date="2018-11" db="EMBL/GenBank/DDBJ databases">
        <title>the genome of Mesorhizobium tamadayense DSM 28320.</title>
        <authorList>
            <person name="Gao J."/>
        </authorList>
    </citation>
    <scope>NUCLEOTIDE SEQUENCE [LARGE SCALE GENOMIC DNA]</scope>
    <source>
        <strain evidence="2 3">DSM 28320</strain>
    </source>
</reference>
<organism evidence="2 3">
    <name type="scientific">Mesorhizobium tamadayense</name>
    <dbReference type="NCBI Taxonomy" id="425306"/>
    <lineage>
        <taxon>Bacteria</taxon>
        <taxon>Pseudomonadati</taxon>
        <taxon>Pseudomonadota</taxon>
        <taxon>Alphaproteobacteria</taxon>
        <taxon>Hyphomicrobiales</taxon>
        <taxon>Phyllobacteriaceae</taxon>
        <taxon>Mesorhizobium</taxon>
    </lineage>
</organism>
<keyword evidence="3" id="KW-1185">Reference proteome</keyword>
<dbReference type="RefSeq" id="WP_125007058.1">
    <property type="nucleotide sequence ID" value="NZ_RQXT01000096.1"/>
</dbReference>
<dbReference type="InterPro" id="IPR016936">
    <property type="entry name" value="UCP029693"/>
</dbReference>
<keyword evidence="1" id="KW-1133">Transmembrane helix</keyword>
<sequence length="374" mass="42617">MLDPIVNFFTRIFQWIGRGIGFIIGAILWPFMWAGRWYTQRGWILKAVLGLAVLVLIGLYANFFYATQWWNNFDPNYVDKYTFEKRGTSAGEQVSAGAGTDTAKTCGNSGIAQVAADLTDFNVNQNAWVSSMILYKLGLFGIDWDHTPFMDNKASFQRGINQAVRRTATELADNLGRVRTTSQIDADLQDARGNLQFDEETWYFGLNPFGPKTPTPSYYRDAVRKLRSFNARLAACQATFDARADNLKQYIDRISSDIGSTSAILKERAENHNNGWFDTRADDRFWFAYGQLYGYYGLMKGAQADFDDVIKEKHLQNLWDTMDSQFVSALRIQPFIIANGREDGWLLPTHLTTMGFYILRVRSNMVEISNVLSQ</sequence>
<proteinExistence type="predicted"/>
<dbReference type="AlphaFoldDB" id="A0A3P3EP02"/>
<protein>
    <submittedName>
        <fullName evidence="2">DUF2333 family protein</fullName>
    </submittedName>
</protein>
<feature type="transmembrane region" description="Helical" evidence="1">
    <location>
        <begin position="12"/>
        <end position="31"/>
    </location>
</feature>
<dbReference type="Proteomes" id="UP000273786">
    <property type="component" value="Unassembled WGS sequence"/>
</dbReference>
<evidence type="ECO:0000313" key="2">
    <source>
        <dbReference type="EMBL" id="RRH87816.1"/>
    </source>
</evidence>
<keyword evidence="1" id="KW-0472">Membrane</keyword>
<accession>A0A3P3EP02</accession>
<name>A0A3P3EP02_9HYPH</name>
<dbReference type="EMBL" id="RQXT01000096">
    <property type="protein sequence ID" value="RRH87816.1"/>
    <property type="molecule type" value="Genomic_DNA"/>
</dbReference>
<evidence type="ECO:0000313" key="3">
    <source>
        <dbReference type="Proteomes" id="UP000273786"/>
    </source>
</evidence>
<dbReference type="OrthoDB" id="7594726at2"/>
<dbReference type="Pfam" id="PF10095">
    <property type="entry name" value="DUF2333"/>
    <property type="match status" value="2"/>
</dbReference>
<feature type="transmembrane region" description="Helical" evidence="1">
    <location>
        <begin position="43"/>
        <end position="65"/>
    </location>
</feature>